<dbReference type="InterPro" id="IPR001647">
    <property type="entry name" value="HTH_TetR"/>
</dbReference>
<dbReference type="PANTHER" id="PTHR43479">
    <property type="entry name" value="ACREF/ENVCD OPERON REPRESSOR-RELATED"/>
    <property type="match status" value="1"/>
</dbReference>
<dbReference type="EMBL" id="JACOFZ010000001">
    <property type="protein sequence ID" value="MBC3880630.1"/>
    <property type="molecule type" value="Genomic_DNA"/>
</dbReference>
<keyword evidence="5" id="KW-1185">Reference proteome</keyword>
<feature type="domain" description="HTH tetR-type" evidence="3">
    <location>
        <begin position="6"/>
        <end position="66"/>
    </location>
</feature>
<dbReference type="GO" id="GO:0003677">
    <property type="term" value="F:DNA binding"/>
    <property type="evidence" value="ECO:0007669"/>
    <property type="project" value="UniProtKB-UniRule"/>
</dbReference>
<name>A0A923HJ20_9BURK</name>
<accession>A0A923HJ20</accession>
<dbReference type="PANTHER" id="PTHR43479:SF11">
    <property type="entry name" value="ACREF_ENVCD OPERON REPRESSOR-RELATED"/>
    <property type="match status" value="1"/>
</dbReference>
<evidence type="ECO:0000259" key="3">
    <source>
        <dbReference type="PROSITE" id="PS50977"/>
    </source>
</evidence>
<dbReference type="SUPFAM" id="SSF46689">
    <property type="entry name" value="Homeodomain-like"/>
    <property type="match status" value="1"/>
</dbReference>
<dbReference type="Proteomes" id="UP000627446">
    <property type="component" value="Unassembled WGS sequence"/>
</dbReference>
<feature type="DNA-binding region" description="H-T-H motif" evidence="2">
    <location>
        <begin position="29"/>
        <end position="48"/>
    </location>
</feature>
<dbReference type="InterPro" id="IPR009057">
    <property type="entry name" value="Homeodomain-like_sf"/>
</dbReference>
<evidence type="ECO:0000313" key="5">
    <source>
        <dbReference type="Proteomes" id="UP000627446"/>
    </source>
</evidence>
<protein>
    <submittedName>
        <fullName evidence="4">TetR/AcrR family transcriptional regulator</fullName>
    </submittedName>
</protein>
<organism evidence="4 5">
    <name type="scientific">Undibacterium nitidum</name>
    <dbReference type="NCBI Taxonomy" id="2762298"/>
    <lineage>
        <taxon>Bacteria</taxon>
        <taxon>Pseudomonadati</taxon>
        <taxon>Pseudomonadota</taxon>
        <taxon>Betaproteobacteria</taxon>
        <taxon>Burkholderiales</taxon>
        <taxon>Oxalobacteraceae</taxon>
        <taxon>Undibacterium</taxon>
    </lineage>
</organism>
<evidence type="ECO:0000256" key="2">
    <source>
        <dbReference type="PROSITE-ProRule" id="PRU00335"/>
    </source>
</evidence>
<comment type="caution">
    <text evidence="4">The sequence shown here is derived from an EMBL/GenBank/DDBJ whole genome shotgun (WGS) entry which is preliminary data.</text>
</comment>
<evidence type="ECO:0000256" key="1">
    <source>
        <dbReference type="ARBA" id="ARBA00023125"/>
    </source>
</evidence>
<sequence>MARPSQNIDQTLLQSGRELFPLCGCCDLSLRALTEHAKVNMGMFHYHFRTKDNFLSILLQTMYEELFAQLQAETEQPGTAIQKLKHTMLRLARLLREHGGWLGRVWADAARGDQVAQDFLKKNGSRHMQLIILLILQAKQEKELGDIAPMQAFTFLMGSIAAPMVIAPRVMQLGFAPQFFHEQMQESVLSDDAIMERVERALFALTIPKTSLPCGDQHHA</sequence>
<dbReference type="Gene3D" id="1.10.357.10">
    <property type="entry name" value="Tetracycline Repressor, domain 2"/>
    <property type="match status" value="1"/>
</dbReference>
<reference evidence="4" key="1">
    <citation type="submission" date="2020-08" db="EMBL/GenBank/DDBJ databases">
        <title>Novel species isolated from subtropical streams in China.</title>
        <authorList>
            <person name="Lu H."/>
        </authorList>
    </citation>
    <scope>NUCLEOTIDE SEQUENCE</scope>
    <source>
        <strain evidence="4">LX22W</strain>
    </source>
</reference>
<keyword evidence="1 2" id="KW-0238">DNA-binding</keyword>
<dbReference type="RefSeq" id="WP_186914880.1">
    <property type="nucleotide sequence ID" value="NZ_JACOFZ010000001.1"/>
</dbReference>
<dbReference type="InterPro" id="IPR050624">
    <property type="entry name" value="HTH-type_Tx_Regulator"/>
</dbReference>
<gene>
    <name evidence="4" type="ORF">H8K36_04540</name>
</gene>
<dbReference type="PROSITE" id="PS50977">
    <property type="entry name" value="HTH_TETR_2"/>
    <property type="match status" value="1"/>
</dbReference>
<proteinExistence type="predicted"/>
<evidence type="ECO:0000313" key="4">
    <source>
        <dbReference type="EMBL" id="MBC3880630.1"/>
    </source>
</evidence>
<dbReference type="AlphaFoldDB" id="A0A923HJ20"/>